<dbReference type="PANTHER" id="PTHR43056">
    <property type="entry name" value="PEPTIDASE S9 PROLYL OLIGOPEPTIDASE"/>
    <property type="match status" value="1"/>
</dbReference>
<dbReference type="AlphaFoldDB" id="A0A3N0VEW9"/>
<accession>A0A3N0VEW9</accession>
<dbReference type="Gene3D" id="1.10.3020.10">
    <property type="entry name" value="alpha-amino acid ester hydrolase ( Helical cap domain)"/>
    <property type="match status" value="1"/>
</dbReference>
<dbReference type="Gene3D" id="3.40.50.1820">
    <property type="entry name" value="alpha/beta hydrolase"/>
    <property type="match status" value="1"/>
</dbReference>
<dbReference type="InterPro" id="IPR000383">
    <property type="entry name" value="Xaa-Pro-like_dom"/>
</dbReference>
<evidence type="ECO:0000256" key="1">
    <source>
        <dbReference type="ARBA" id="ARBA00022801"/>
    </source>
</evidence>
<dbReference type="InterPro" id="IPR029058">
    <property type="entry name" value="AB_hydrolase_fold"/>
</dbReference>
<evidence type="ECO:0000313" key="4">
    <source>
        <dbReference type="EMBL" id="ROH91214.1"/>
    </source>
</evidence>
<protein>
    <submittedName>
        <fullName evidence="4">CocE/NonD family hydrolase</fullName>
    </submittedName>
</protein>
<proteinExistence type="predicted"/>
<evidence type="ECO:0000256" key="2">
    <source>
        <dbReference type="SAM" id="MobiDB-lite"/>
    </source>
</evidence>
<dbReference type="Gene3D" id="2.60.120.260">
    <property type="entry name" value="Galactose-binding domain-like"/>
    <property type="match status" value="1"/>
</dbReference>
<feature type="compositionally biased region" description="Low complexity" evidence="2">
    <location>
        <begin position="31"/>
        <end position="46"/>
    </location>
</feature>
<dbReference type="SUPFAM" id="SSF53474">
    <property type="entry name" value="alpha/beta-Hydrolases"/>
    <property type="match status" value="1"/>
</dbReference>
<dbReference type="PANTHER" id="PTHR43056:SF10">
    <property type="entry name" value="COCE_NOND FAMILY, PUTATIVE (AFU_ORTHOLOGUE AFUA_7G00600)-RELATED"/>
    <property type="match status" value="1"/>
</dbReference>
<dbReference type="EMBL" id="RJVO01000003">
    <property type="protein sequence ID" value="ROH91214.1"/>
    <property type="molecule type" value="Genomic_DNA"/>
</dbReference>
<dbReference type="NCBIfam" id="TIGR00976">
    <property type="entry name" value="CocE_NonD"/>
    <property type="match status" value="1"/>
</dbReference>
<evidence type="ECO:0000259" key="3">
    <source>
        <dbReference type="SMART" id="SM00939"/>
    </source>
</evidence>
<dbReference type="Pfam" id="PF08530">
    <property type="entry name" value="PepX_C"/>
    <property type="match status" value="1"/>
</dbReference>
<feature type="domain" description="Xaa-Pro dipeptidyl-peptidase C-terminal" evidence="3">
    <location>
        <begin position="358"/>
        <end position="617"/>
    </location>
</feature>
<dbReference type="Pfam" id="PF02129">
    <property type="entry name" value="Peptidase_S15"/>
    <property type="match status" value="1"/>
</dbReference>
<keyword evidence="5" id="KW-1185">Reference proteome</keyword>
<organism evidence="4 5">
    <name type="scientific">Stagnimonas aquatica</name>
    <dbReference type="NCBI Taxonomy" id="2689987"/>
    <lineage>
        <taxon>Bacteria</taxon>
        <taxon>Pseudomonadati</taxon>
        <taxon>Pseudomonadota</taxon>
        <taxon>Gammaproteobacteria</taxon>
        <taxon>Nevskiales</taxon>
        <taxon>Nevskiaceae</taxon>
        <taxon>Stagnimonas</taxon>
    </lineage>
</organism>
<dbReference type="InterPro" id="IPR013736">
    <property type="entry name" value="Xaa-Pro_dipept_C"/>
</dbReference>
<sequence>MAACGESALPNPQDGRPDPGTPGLSGWSTLGTRAAPAADKGAARSGAGWRGAGAWQDYLPAERFAGQSTSQHSIVMADGTVLSAAVSLPADANGNRVQDRLPTLVTLTGYNKNLPGNTPVSAFLGRHGYAEVLVDVRGTGSSGGDWDMFGPVEQADYRPILDWVAAQPFCDGNIGLYGESLLGITAALAASKQHPAVKTAFLKVPMADAYRDIVFAGGQTSLSFIPAWFLLVMGGSALNPETLADPITGLPRTVGQLRHALTRQEVPFLLKALLGDDDTVYDNAFWSSRSPIEHAAQITVPTFILGGLQDIFQRGEPLLYEAIQQHGEAKLLIGPWTHTKLGAGLPADGVPALEHIALQWFDHYLRGLDTGADRLPNVTQYVQGFDHYVSSEDWPHPRATARRLYLRGDQRLTEDAPGAAETSRTTIQYPLGGLCSASTVQWTAGLAGNLPLPCLTDNRFAETLELQYQTDPMAEDIYVNGPILATLWVSTTARDAGLSVRVDDVSEAGIQPLTSGLQMLSARAVDDARSRRLDGELLQPWLSYTSASADHVEAGEIVPVSVEIFPTSALIRAGHRLRISIGSSDFPRGLPPAPLLLASAAGALTVHSDGEHRSSLVLPVVPTDALTLPR</sequence>
<dbReference type="InParanoid" id="A0A3N0VEW9"/>
<keyword evidence="1 4" id="KW-0378">Hydrolase</keyword>
<dbReference type="InterPro" id="IPR008979">
    <property type="entry name" value="Galactose-bd-like_sf"/>
</dbReference>
<feature type="region of interest" description="Disordered" evidence="2">
    <location>
        <begin position="1"/>
        <end position="46"/>
    </location>
</feature>
<dbReference type="SMART" id="SM00939">
    <property type="entry name" value="PepX_C"/>
    <property type="match status" value="1"/>
</dbReference>
<evidence type="ECO:0000313" key="5">
    <source>
        <dbReference type="Proteomes" id="UP000282106"/>
    </source>
</evidence>
<dbReference type="SUPFAM" id="SSF49785">
    <property type="entry name" value="Galactose-binding domain-like"/>
    <property type="match status" value="1"/>
</dbReference>
<name>A0A3N0VEW9_9GAMM</name>
<dbReference type="Proteomes" id="UP000282106">
    <property type="component" value="Unassembled WGS sequence"/>
</dbReference>
<reference evidence="4 5" key="1">
    <citation type="submission" date="2018-10" db="EMBL/GenBank/DDBJ databases">
        <authorList>
            <person name="Chen W.-M."/>
        </authorList>
    </citation>
    <scope>NUCLEOTIDE SEQUENCE [LARGE SCALE GENOMIC DNA]</scope>
    <source>
        <strain evidence="4 5">THS-13</strain>
    </source>
</reference>
<dbReference type="InterPro" id="IPR005674">
    <property type="entry name" value="CocE/Ser_esterase"/>
</dbReference>
<dbReference type="InterPro" id="IPR050585">
    <property type="entry name" value="Xaa-Pro_dipeptidyl-ppase/CocE"/>
</dbReference>
<gene>
    <name evidence="4" type="ORF">ED208_08945</name>
</gene>
<dbReference type="GO" id="GO:0008239">
    <property type="term" value="F:dipeptidyl-peptidase activity"/>
    <property type="evidence" value="ECO:0007669"/>
    <property type="project" value="InterPro"/>
</dbReference>
<comment type="caution">
    <text evidence="4">The sequence shown here is derived from an EMBL/GenBank/DDBJ whole genome shotgun (WGS) entry which is preliminary data.</text>
</comment>